<accession>A0A9N9JQV2</accession>
<reference evidence="2" key="1">
    <citation type="submission" date="2021-06" db="EMBL/GenBank/DDBJ databases">
        <authorList>
            <person name="Kallberg Y."/>
            <person name="Tangrot J."/>
            <person name="Rosling A."/>
        </authorList>
    </citation>
    <scope>NUCLEOTIDE SEQUENCE</scope>
    <source>
        <strain evidence="2">CL551</strain>
    </source>
</reference>
<keyword evidence="3" id="KW-1185">Reference proteome</keyword>
<gene>
    <name evidence="2" type="ORF">AMORRO_LOCUS18296</name>
</gene>
<sequence>IANLIMVPNVLAGPEERKNVGKSPSNDVELVSTAGSSSYSNRINNTNNLAPPKGNLSKSQPKPSFQNKLGSSPVSNPFVSGRLSSSYSGPESAVINIPKERKVEIVRKHLVTGEDLARSYENNGISPEPHYFGSASHNLLGGDATHE</sequence>
<protein>
    <submittedName>
        <fullName evidence="2">13703_t:CDS:1</fullName>
    </submittedName>
</protein>
<evidence type="ECO:0000313" key="2">
    <source>
        <dbReference type="EMBL" id="CAG8792913.1"/>
    </source>
</evidence>
<dbReference type="AlphaFoldDB" id="A0A9N9JQV2"/>
<evidence type="ECO:0000313" key="3">
    <source>
        <dbReference type="Proteomes" id="UP000789342"/>
    </source>
</evidence>
<feature type="compositionally biased region" description="Polar residues" evidence="1">
    <location>
        <begin position="33"/>
        <end position="49"/>
    </location>
</feature>
<feature type="non-terminal residue" evidence="2">
    <location>
        <position position="1"/>
    </location>
</feature>
<dbReference type="Proteomes" id="UP000789342">
    <property type="component" value="Unassembled WGS sequence"/>
</dbReference>
<dbReference type="EMBL" id="CAJVPV010063418">
    <property type="protein sequence ID" value="CAG8792913.1"/>
    <property type="molecule type" value="Genomic_DNA"/>
</dbReference>
<feature type="non-terminal residue" evidence="2">
    <location>
        <position position="147"/>
    </location>
</feature>
<name>A0A9N9JQV2_9GLOM</name>
<comment type="caution">
    <text evidence="2">The sequence shown here is derived from an EMBL/GenBank/DDBJ whole genome shotgun (WGS) entry which is preliminary data.</text>
</comment>
<organism evidence="2 3">
    <name type="scientific">Acaulospora morrowiae</name>
    <dbReference type="NCBI Taxonomy" id="94023"/>
    <lineage>
        <taxon>Eukaryota</taxon>
        <taxon>Fungi</taxon>
        <taxon>Fungi incertae sedis</taxon>
        <taxon>Mucoromycota</taxon>
        <taxon>Glomeromycotina</taxon>
        <taxon>Glomeromycetes</taxon>
        <taxon>Diversisporales</taxon>
        <taxon>Acaulosporaceae</taxon>
        <taxon>Acaulospora</taxon>
    </lineage>
</organism>
<feature type="region of interest" description="Disordered" evidence="1">
    <location>
        <begin position="15"/>
        <end position="92"/>
    </location>
</feature>
<feature type="region of interest" description="Disordered" evidence="1">
    <location>
        <begin position="122"/>
        <end position="147"/>
    </location>
</feature>
<evidence type="ECO:0000256" key="1">
    <source>
        <dbReference type="SAM" id="MobiDB-lite"/>
    </source>
</evidence>
<proteinExistence type="predicted"/>
<feature type="compositionally biased region" description="Polar residues" evidence="1">
    <location>
        <begin position="56"/>
        <end position="89"/>
    </location>
</feature>